<sequence>MNFKYKGEIIEFQIIRRKRKSICIKIDINGEVQVVAPMRISKEYILNFVNSKHDWIIEKRKELKAVLNKKVKREFINGSTFMYLGKEHSIHLIFDDKVKKISVDFTDESSNSNIDMKSEFIIKTNTYDNDKLKKALENWYRSKTLNIVKEKIKVHESEFKDKITKVTVKEQKRRYASINIKNETYFNWRISMAPLEVIDYIVVHEMCHMDFRNHSKQFWNRVEEIIPKYKKCHEYLKDNGINMTID</sequence>
<proteinExistence type="predicted"/>
<dbReference type="Proteomes" id="UP000473681">
    <property type="component" value="Unassembled WGS sequence"/>
</dbReference>
<dbReference type="EMBL" id="SWOV01000015">
    <property type="protein sequence ID" value="NFF87717.1"/>
    <property type="molecule type" value="Genomic_DNA"/>
</dbReference>
<dbReference type="InterPro" id="IPR002725">
    <property type="entry name" value="YgjP-like_metallopeptidase"/>
</dbReference>
<reference evidence="4 5" key="1">
    <citation type="submission" date="2019-04" db="EMBL/GenBank/DDBJ databases">
        <title>Genome sequencing of Clostridium botulinum Groups I-IV and Clostridium butyricum.</title>
        <authorList>
            <person name="Brunt J."/>
            <person name="Van Vliet A.H.M."/>
            <person name="Stringer S.C."/>
            <person name="Carter A.T."/>
            <person name="Peck M.W."/>
        </authorList>
    </citation>
    <scope>NUCLEOTIDE SEQUENCE [LARGE SCALE GENOMIC DNA]</scope>
    <source>
        <strain evidence="2 5">1605</strain>
        <strain evidence="3 4">CB-K-33E</strain>
    </source>
</reference>
<dbReference type="PANTHER" id="PTHR30399">
    <property type="entry name" value="UNCHARACTERIZED PROTEIN YGJP"/>
    <property type="match status" value="1"/>
</dbReference>
<feature type="domain" description="YgjP-like metallopeptidase" evidence="1">
    <location>
        <begin position="20"/>
        <end position="238"/>
    </location>
</feature>
<accession>A0A0M1LS53</accession>
<evidence type="ECO:0000313" key="4">
    <source>
        <dbReference type="Proteomes" id="UP000473681"/>
    </source>
</evidence>
<dbReference type="Gene3D" id="3.30.2010.10">
    <property type="entry name" value="Metalloproteases ('zincins'), catalytic domain"/>
    <property type="match status" value="1"/>
</dbReference>
<evidence type="ECO:0000259" key="1">
    <source>
        <dbReference type="Pfam" id="PF01863"/>
    </source>
</evidence>
<gene>
    <name evidence="2" type="ORF">FC774_07490</name>
    <name evidence="3" type="ORF">FDB51_01010</name>
</gene>
<dbReference type="OrthoDB" id="9811177at2"/>
<dbReference type="InterPro" id="IPR053136">
    <property type="entry name" value="UTP_pyrophosphatase-like"/>
</dbReference>
<dbReference type="Pfam" id="PF01863">
    <property type="entry name" value="YgjP-like"/>
    <property type="match status" value="1"/>
</dbReference>
<dbReference type="RefSeq" id="WP_053342640.1">
    <property type="nucleotide sequence ID" value="NZ_JACBEK010000011.1"/>
</dbReference>
<dbReference type="Proteomes" id="UP000476820">
    <property type="component" value="Unassembled WGS sequence"/>
</dbReference>
<name>A0A0M1LS53_CLOBO</name>
<evidence type="ECO:0000313" key="5">
    <source>
        <dbReference type="Proteomes" id="UP000476820"/>
    </source>
</evidence>
<organism evidence="2 5">
    <name type="scientific">Clostridium botulinum</name>
    <dbReference type="NCBI Taxonomy" id="1491"/>
    <lineage>
        <taxon>Bacteria</taxon>
        <taxon>Bacillati</taxon>
        <taxon>Bacillota</taxon>
        <taxon>Clostridia</taxon>
        <taxon>Eubacteriales</taxon>
        <taxon>Clostridiaceae</taxon>
        <taxon>Clostridium</taxon>
    </lineage>
</organism>
<evidence type="ECO:0000313" key="3">
    <source>
        <dbReference type="EMBL" id="NFN33731.1"/>
    </source>
</evidence>
<dbReference type="CDD" id="cd07344">
    <property type="entry name" value="M48_yhfN_like"/>
    <property type="match status" value="1"/>
</dbReference>
<dbReference type="PANTHER" id="PTHR30399:SF1">
    <property type="entry name" value="UTP PYROPHOSPHATASE"/>
    <property type="match status" value="1"/>
</dbReference>
<protein>
    <submittedName>
        <fullName evidence="2">M48 family metallopeptidase</fullName>
    </submittedName>
</protein>
<comment type="caution">
    <text evidence="2">The sequence shown here is derived from an EMBL/GenBank/DDBJ whole genome shotgun (WGS) entry which is preliminary data.</text>
</comment>
<evidence type="ECO:0000313" key="2">
    <source>
        <dbReference type="EMBL" id="NFF87717.1"/>
    </source>
</evidence>
<dbReference type="AlphaFoldDB" id="A0A0M1LS53"/>
<dbReference type="EMBL" id="SWVK01000001">
    <property type="protein sequence ID" value="NFN33731.1"/>
    <property type="molecule type" value="Genomic_DNA"/>
</dbReference>